<proteinExistence type="predicted"/>
<dbReference type="GO" id="GO:0016491">
    <property type="term" value="F:oxidoreductase activity"/>
    <property type="evidence" value="ECO:0007669"/>
    <property type="project" value="UniProtKB-KW"/>
</dbReference>
<dbReference type="PANTHER" id="PTHR43818">
    <property type="entry name" value="BCDNA.GH03377"/>
    <property type="match status" value="1"/>
</dbReference>
<feature type="region of interest" description="Disordered" evidence="2">
    <location>
        <begin position="402"/>
        <end position="475"/>
    </location>
</feature>
<dbReference type="GeneID" id="113789774"/>
<evidence type="ECO:0000313" key="4">
    <source>
        <dbReference type="Proteomes" id="UP000515146"/>
    </source>
</evidence>
<evidence type="ECO:0000313" key="5">
    <source>
        <dbReference type="RefSeq" id="XP_027195153.1"/>
    </source>
</evidence>
<feature type="compositionally biased region" description="Basic residues" evidence="2">
    <location>
        <begin position="417"/>
        <end position="426"/>
    </location>
</feature>
<gene>
    <name evidence="5" type="primary">LOC113789774</name>
</gene>
<evidence type="ECO:0000256" key="1">
    <source>
        <dbReference type="ARBA" id="ARBA00023002"/>
    </source>
</evidence>
<sequence length="519" mass="59507">MVLPGVGFFGSGTLAQLLIDQLQEQGFCIEGIWSPNVDDAKNLSHSRSIPFYSSIIDKVLLLPSVQLIITACPPHYHNQIASKACGIGKHVICDWPPSHSLKDTVTMRKAASNYPALITLFLTGLRFVPTFNIMRRLIIDENFLGHIRLINATVMCDVISVYKEKSIIWDKHMGGGLLSLYGTNMIDIISFLTDYRAHRVHGMIQCFKQLSQNAIRFNTTEDYVNFQMELHPMINDKRSMMMMNKNNKTKLLTAIKDDPIIANIQLNGHHYNCQPKHEIYVYGTNGYLVCRDGDLYAFRTNNNDSIKNNIDSNRMLITALQQPLLNDNNVFGRETLLYKLQDLPITTTTTTTTKHYHHYPYETSSSSSSSSSYNVYPKIYLIGIRLMIQALKNAFHGTTNNNNNNNNNFLHSSSSNGHHHHHHHDHHHDDNNDDDDDDNSIIMSNGVFNDHNMINGKQQQQQQRQSKQQQQQKHEMIQWIKDPVNQAVSFDDGIYLQSVLESIRKSSDLREWIRIHLFD</sequence>
<dbReference type="Gene3D" id="3.40.50.720">
    <property type="entry name" value="NAD(P)-binding Rossmann-like Domain"/>
    <property type="match status" value="1"/>
</dbReference>
<dbReference type="InParanoid" id="A0A6P6XQT5"/>
<dbReference type="InterPro" id="IPR000683">
    <property type="entry name" value="Gfo/Idh/MocA-like_OxRdtase_N"/>
</dbReference>
<dbReference type="InterPro" id="IPR050463">
    <property type="entry name" value="Gfo/Idh/MocA_oxidrdct_glycsds"/>
</dbReference>
<dbReference type="SUPFAM" id="SSF55347">
    <property type="entry name" value="Glyceraldehyde-3-phosphate dehydrogenase-like, C-terminal domain"/>
    <property type="match status" value="1"/>
</dbReference>
<reference evidence="5" key="1">
    <citation type="submission" date="2025-08" db="UniProtKB">
        <authorList>
            <consortium name="RefSeq"/>
        </authorList>
    </citation>
    <scope>IDENTIFICATION</scope>
    <source>
        <strain evidence="5">Airmid</strain>
    </source>
</reference>
<dbReference type="PANTHER" id="PTHR43818:SF11">
    <property type="entry name" value="BCDNA.GH03377"/>
    <property type="match status" value="1"/>
</dbReference>
<dbReference type="RefSeq" id="XP_027195153.1">
    <property type="nucleotide sequence ID" value="XM_027339352.1"/>
</dbReference>
<dbReference type="OrthoDB" id="446809at2759"/>
<accession>A0A6P6XQT5</accession>
<keyword evidence="1" id="KW-0560">Oxidoreductase</keyword>
<feature type="domain" description="Gfo/Idh/MocA-like oxidoreductase N-terminal" evidence="3">
    <location>
        <begin position="6"/>
        <end position="113"/>
    </location>
</feature>
<feature type="compositionally biased region" description="Low complexity" evidence="2">
    <location>
        <begin position="402"/>
        <end position="416"/>
    </location>
</feature>
<keyword evidence="4" id="KW-1185">Reference proteome</keyword>
<dbReference type="FunCoup" id="A0A6P6XQT5">
    <property type="interactions" value="494"/>
</dbReference>
<dbReference type="GO" id="GO:0000166">
    <property type="term" value="F:nucleotide binding"/>
    <property type="evidence" value="ECO:0007669"/>
    <property type="project" value="InterPro"/>
</dbReference>
<dbReference type="SUPFAM" id="SSF51735">
    <property type="entry name" value="NAD(P)-binding Rossmann-fold domains"/>
    <property type="match status" value="1"/>
</dbReference>
<dbReference type="OMA" id="YVNFQME"/>
<feature type="compositionally biased region" description="Low complexity" evidence="2">
    <location>
        <begin position="457"/>
        <end position="471"/>
    </location>
</feature>
<dbReference type="AlphaFoldDB" id="A0A6P6XQT5"/>
<dbReference type="InterPro" id="IPR036291">
    <property type="entry name" value="NAD(P)-bd_dom_sf"/>
</dbReference>
<dbReference type="Pfam" id="PF01408">
    <property type="entry name" value="GFO_IDH_MocA"/>
    <property type="match status" value="1"/>
</dbReference>
<evidence type="ECO:0000259" key="3">
    <source>
        <dbReference type="Pfam" id="PF01408"/>
    </source>
</evidence>
<dbReference type="Gene3D" id="3.30.360.10">
    <property type="entry name" value="Dihydrodipicolinate Reductase, domain 2"/>
    <property type="match status" value="1"/>
</dbReference>
<evidence type="ECO:0000256" key="2">
    <source>
        <dbReference type="SAM" id="MobiDB-lite"/>
    </source>
</evidence>
<dbReference type="Proteomes" id="UP000515146">
    <property type="component" value="Unplaced"/>
</dbReference>
<protein>
    <submittedName>
        <fullName evidence="5">Glucose-fructose oxidoreductase domain-containing protein 2-like</fullName>
    </submittedName>
</protein>
<organism evidence="4 5">
    <name type="scientific">Dermatophagoides pteronyssinus</name>
    <name type="common">European house dust mite</name>
    <dbReference type="NCBI Taxonomy" id="6956"/>
    <lineage>
        <taxon>Eukaryota</taxon>
        <taxon>Metazoa</taxon>
        <taxon>Ecdysozoa</taxon>
        <taxon>Arthropoda</taxon>
        <taxon>Chelicerata</taxon>
        <taxon>Arachnida</taxon>
        <taxon>Acari</taxon>
        <taxon>Acariformes</taxon>
        <taxon>Sarcoptiformes</taxon>
        <taxon>Astigmata</taxon>
        <taxon>Psoroptidia</taxon>
        <taxon>Analgoidea</taxon>
        <taxon>Pyroglyphidae</taxon>
        <taxon>Dermatophagoidinae</taxon>
        <taxon>Dermatophagoides</taxon>
    </lineage>
</organism>
<name>A0A6P6XQT5_DERPT</name>
<dbReference type="KEGG" id="dpte:113789774"/>